<dbReference type="GO" id="GO:0008270">
    <property type="term" value="F:zinc ion binding"/>
    <property type="evidence" value="ECO:0007669"/>
    <property type="project" value="InterPro"/>
</dbReference>
<sequence>MLALVLERKNELNLRDFPIDEKLGPNDVRIRMRTVGICGSDVHYYTHGYIGKFVVKAPMILGHEGAGEIIEIGSEVKSLKIGDLVCMEPGVPNPHSPELMIGRYNLDPEISFWATPPFHGCLRPEVIHPEQFTFKLPEGVSLAEGAMVEPVAVGMMAATRAGIKPGDIALVFGAGPIGLVTAMSALAGGCSKVIITDIQQPKLEIAGTIPGVFPVNTVNEDLTSVIAKATRGRGVDIVFECSGNEKVAAAVVTHLRPGGTVVHIGIPLENVSWDLAAAIVKEARIESVFRYAHVYPKALDLMSSGKLNVKPLITHHFGFSESIAAFDFAKNMPPNGIKIHIDMDK</sequence>
<evidence type="ECO:0000256" key="6">
    <source>
        <dbReference type="RuleBase" id="RU361277"/>
    </source>
</evidence>
<dbReference type="InterPro" id="IPR013154">
    <property type="entry name" value="ADH-like_N"/>
</dbReference>
<dbReference type="SUPFAM" id="SSF51735">
    <property type="entry name" value="NAD(P)-binding Rossmann-fold domains"/>
    <property type="match status" value="1"/>
</dbReference>
<protein>
    <submittedName>
        <fullName evidence="8">D-xylulose reductase</fullName>
    </submittedName>
</protein>
<gene>
    <name evidence="8" type="ORF">B1sIIB91_01955</name>
</gene>
<name>A0A249L3X6_9ACTN</name>
<dbReference type="EMBL" id="CP016779">
    <property type="protein sequence ID" value="ASY23686.1"/>
    <property type="molecule type" value="Genomic_DNA"/>
</dbReference>
<organism evidence="8 9">
    <name type="scientific">Candidatus Nanopelagicus abundans</name>
    <dbReference type="NCBI Taxonomy" id="1884916"/>
    <lineage>
        <taxon>Bacteria</taxon>
        <taxon>Bacillati</taxon>
        <taxon>Actinomycetota</taxon>
        <taxon>Actinomycetes</taxon>
        <taxon>Candidatus Nanopelagicales</taxon>
        <taxon>Candidatus Nanopelagicaceae</taxon>
        <taxon>Candidatus Nanopelagicus</taxon>
    </lineage>
</organism>
<dbReference type="PANTHER" id="PTHR43161:SF9">
    <property type="entry name" value="SORBITOL DEHYDROGENASE"/>
    <property type="match status" value="1"/>
</dbReference>
<evidence type="ECO:0000259" key="7">
    <source>
        <dbReference type="SMART" id="SM00829"/>
    </source>
</evidence>
<evidence type="ECO:0000256" key="3">
    <source>
        <dbReference type="ARBA" id="ARBA00022723"/>
    </source>
</evidence>
<reference evidence="8 9" key="1">
    <citation type="submission" date="2016-07" db="EMBL/GenBank/DDBJ databases">
        <title>High microdiversification within the ubiquitous acI lineage of Actinobacteria.</title>
        <authorList>
            <person name="Neuenschwander S.M."/>
            <person name="Salcher M."/>
            <person name="Ghai R."/>
            <person name="Pernthaler J."/>
        </authorList>
    </citation>
    <scope>NUCLEOTIDE SEQUENCE [LARGE SCALE GENOMIC DNA]</scope>
    <source>
        <strain evidence="8">MMS-IIB-91</strain>
    </source>
</reference>
<evidence type="ECO:0000313" key="9">
    <source>
        <dbReference type="Proteomes" id="UP000217210"/>
    </source>
</evidence>
<evidence type="ECO:0000313" key="8">
    <source>
        <dbReference type="EMBL" id="ASY23686.1"/>
    </source>
</evidence>
<dbReference type="SUPFAM" id="SSF50129">
    <property type="entry name" value="GroES-like"/>
    <property type="match status" value="1"/>
</dbReference>
<dbReference type="SMART" id="SM00829">
    <property type="entry name" value="PKS_ER"/>
    <property type="match status" value="1"/>
</dbReference>
<dbReference type="CDD" id="cd05285">
    <property type="entry name" value="sorbitol_DH"/>
    <property type="match status" value="1"/>
</dbReference>
<comment type="similarity">
    <text evidence="2 6">Belongs to the zinc-containing alcohol dehydrogenase family.</text>
</comment>
<keyword evidence="4 6" id="KW-0862">Zinc</keyword>
<dbReference type="OrthoDB" id="9797931at2"/>
<evidence type="ECO:0000256" key="1">
    <source>
        <dbReference type="ARBA" id="ARBA00001947"/>
    </source>
</evidence>
<dbReference type="InterPro" id="IPR011032">
    <property type="entry name" value="GroES-like_sf"/>
</dbReference>
<dbReference type="AlphaFoldDB" id="A0A249L3X6"/>
<dbReference type="InterPro" id="IPR036291">
    <property type="entry name" value="NAD(P)-bd_dom_sf"/>
</dbReference>
<evidence type="ECO:0000256" key="2">
    <source>
        <dbReference type="ARBA" id="ARBA00008072"/>
    </source>
</evidence>
<dbReference type="InterPro" id="IPR002328">
    <property type="entry name" value="ADH_Zn_CS"/>
</dbReference>
<comment type="cofactor">
    <cofactor evidence="1 6">
        <name>Zn(2+)</name>
        <dbReference type="ChEBI" id="CHEBI:29105"/>
    </cofactor>
</comment>
<proteinExistence type="inferred from homology"/>
<dbReference type="PANTHER" id="PTHR43161">
    <property type="entry name" value="SORBITOL DEHYDROGENASE"/>
    <property type="match status" value="1"/>
</dbReference>
<dbReference type="GO" id="GO:0016616">
    <property type="term" value="F:oxidoreductase activity, acting on the CH-OH group of donors, NAD or NADP as acceptor"/>
    <property type="evidence" value="ECO:0007669"/>
    <property type="project" value="InterPro"/>
</dbReference>
<keyword evidence="3 6" id="KW-0479">Metal-binding</keyword>
<dbReference type="InterPro" id="IPR045306">
    <property type="entry name" value="SDH-like"/>
</dbReference>
<dbReference type="InterPro" id="IPR013149">
    <property type="entry name" value="ADH-like_C"/>
</dbReference>
<keyword evidence="9" id="KW-1185">Reference proteome</keyword>
<dbReference type="Gene3D" id="3.40.50.720">
    <property type="entry name" value="NAD(P)-binding Rossmann-like Domain"/>
    <property type="match status" value="1"/>
</dbReference>
<feature type="domain" description="Enoyl reductase (ER)" evidence="7">
    <location>
        <begin position="7"/>
        <end position="332"/>
    </location>
</feature>
<evidence type="ECO:0000256" key="5">
    <source>
        <dbReference type="ARBA" id="ARBA00023002"/>
    </source>
</evidence>
<dbReference type="PROSITE" id="PS00059">
    <property type="entry name" value="ADH_ZINC"/>
    <property type="match status" value="1"/>
</dbReference>
<dbReference type="InterPro" id="IPR020843">
    <property type="entry name" value="ER"/>
</dbReference>
<evidence type="ECO:0000256" key="4">
    <source>
        <dbReference type="ARBA" id="ARBA00022833"/>
    </source>
</evidence>
<dbReference type="KEGG" id="nab:B1sIIB91_01955"/>
<dbReference type="Proteomes" id="UP000217210">
    <property type="component" value="Chromosome"/>
</dbReference>
<dbReference type="Gene3D" id="3.90.180.10">
    <property type="entry name" value="Medium-chain alcohol dehydrogenases, catalytic domain"/>
    <property type="match status" value="1"/>
</dbReference>
<accession>A0A249L3X6</accession>
<dbReference type="RefSeq" id="WP_095687962.1">
    <property type="nucleotide sequence ID" value="NZ_CP016779.1"/>
</dbReference>
<keyword evidence="5" id="KW-0560">Oxidoreductase</keyword>
<dbReference type="Pfam" id="PF08240">
    <property type="entry name" value="ADH_N"/>
    <property type="match status" value="1"/>
</dbReference>
<dbReference type="Pfam" id="PF00107">
    <property type="entry name" value="ADH_zinc_N"/>
    <property type="match status" value="1"/>
</dbReference>